<dbReference type="InterPro" id="IPR009014">
    <property type="entry name" value="Transketo_C/PFOR_II"/>
</dbReference>
<feature type="non-terminal residue" evidence="2">
    <location>
        <position position="1"/>
    </location>
</feature>
<dbReference type="InterPro" id="IPR051157">
    <property type="entry name" value="PDH/Transketolase"/>
</dbReference>
<dbReference type="Gene3D" id="3.40.50.920">
    <property type="match status" value="1"/>
</dbReference>
<dbReference type="InterPro" id="IPR033248">
    <property type="entry name" value="Transketolase_C"/>
</dbReference>
<dbReference type="Gene3D" id="3.40.50.970">
    <property type="match status" value="1"/>
</dbReference>
<evidence type="ECO:0000313" key="2">
    <source>
        <dbReference type="EMBL" id="SVB01503.1"/>
    </source>
</evidence>
<feature type="domain" description="Transketolase-like pyrimidine-binding" evidence="1">
    <location>
        <begin position="1"/>
        <end position="161"/>
    </location>
</feature>
<dbReference type="InterPro" id="IPR005475">
    <property type="entry name" value="Transketolase-like_Pyr-bd"/>
</dbReference>
<dbReference type="AlphaFoldDB" id="A0A382AKH2"/>
<dbReference type="EMBL" id="UINC01025613">
    <property type="protein sequence ID" value="SVB01503.1"/>
    <property type="molecule type" value="Genomic_DNA"/>
</dbReference>
<organism evidence="2">
    <name type="scientific">marine metagenome</name>
    <dbReference type="NCBI Taxonomy" id="408172"/>
    <lineage>
        <taxon>unclassified sequences</taxon>
        <taxon>metagenomes</taxon>
        <taxon>ecological metagenomes</taxon>
    </lineage>
</organism>
<dbReference type="SUPFAM" id="SSF52922">
    <property type="entry name" value="TK C-terminal domain-like"/>
    <property type="match status" value="1"/>
</dbReference>
<dbReference type="CDD" id="cd07033">
    <property type="entry name" value="TPP_PYR_DXS_TK_like"/>
    <property type="match status" value="1"/>
</dbReference>
<evidence type="ECO:0000259" key="1">
    <source>
        <dbReference type="SMART" id="SM00861"/>
    </source>
</evidence>
<dbReference type="InterPro" id="IPR029061">
    <property type="entry name" value="THDP-binding"/>
</dbReference>
<name>A0A382AKH2_9ZZZZ</name>
<dbReference type="PANTHER" id="PTHR43825:SF5">
    <property type="entry name" value="HYPOTHETICAL TRANSKETOLASE FAMILY PROTEIN"/>
    <property type="match status" value="1"/>
</dbReference>
<protein>
    <recommendedName>
        <fullName evidence="1">Transketolase-like pyrimidine-binding domain-containing protein</fullName>
    </recommendedName>
</protein>
<dbReference type="Pfam" id="PF02779">
    <property type="entry name" value="Transket_pyr"/>
    <property type="match status" value="1"/>
</dbReference>
<proteinExistence type="predicted"/>
<dbReference type="SMART" id="SM00861">
    <property type="entry name" value="Transket_pyr"/>
    <property type="match status" value="1"/>
</dbReference>
<sequence>DAFFNALYEIAKKDKNVIIITADNGAPTLDQFSQNLPNQFFTVGIAEQQMIGMACGMAVEGKKVYTYAIAPFVTTRVHEFNKLCLGAMNLPIVNLGVGAGYAYDIMGPTHHTVEDITIMRSIPNMKVHSPADSCTAASLAQISYDDPSPQYIRFDRTGIPDLYSNKKIDFKSGLIKIRDGEDLCIIATGIMVHQALEVASELHKEGIEAGVIDLHRIKPITKDLLMKHIQGHQQIVTMEEHLLAGGMGSAIAEILVDEGISTPLLRIGQDDKFVFDLGGRRAIWEAHGLDIPSIIKQIKDKSIVPITR</sequence>
<dbReference type="SUPFAM" id="SSF52518">
    <property type="entry name" value="Thiamin diphosphate-binding fold (THDP-binding)"/>
    <property type="match status" value="1"/>
</dbReference>
<dbReference type="PANTHER" id="PTHR43825">
    <property type="entry name" value="PYRUVATE DEHYDROGENASE E1 COMPONENT"/>
    <property type="match status" value="1"/>
</dbReference>
<dbReference type="Pfam" id="PF02780">
    <property type="entry name" value="Transketolase_C"/>
    <property type="match status" value="1"/>
</dbReference>
<reference evidence="2" key="1">
    <citation type="submission" date="2018-05" db="EMBL/GenBank/DDBJ databases">
        <authorList>
            <person name="Lanie J.A."/>
            <person name="Ng W.-L."/>
            <person name="Kazmierczak K.M."/>
            <person name="Andrzejewski T.M."/>
            <person name="Davidsen T.M."/>
            <person name="Wayne K.J."/>
            <person name="Tettelin H."/>
            <person name="Glass J.I."/>
            <person name="Rusch D."/>
            <person name="Podicherti R."/>
            <person name="Tsui H.-C.T."/>
            <person name="Winkler M.E."/>
        </authorList>
    </citation>
    <scope>NUCLEOTIDE SEQUENCE</scope>
</reference>
<gene>
    <name evidence="2" type="ORF">METZ01_LOCUS154357</name>
</gene>
<accession>A0A382AKH2</accession>